<dbReference type="InterPro" id="IPR048136">
    <property type="entry name" value="STM3941-like"/>
</dbReference>
<organism evidence="2 3">
    <name type="scientific">Pedosphaera parvula (strain Ellin514)</name>
    <dbReference type="NCBI Taxonomy" id="320771"/>
    <lineage>
        <taxon>Bacteria</taxon>
        <taxon>Pseudomonadati</taxon>
        <taxon>Verrucomicrobiota</taxon>
        <taxon>Pedosphaerae</taxon>
        <taxon>Pedosphaerales</taxon>
        <taxon>Pedosphaeraceae</taxon>
        <taxon>Pedosphaera</taxon>
    </lineage>
</organism>
<keyword evidence="1" id="KW-0812">Transmembrane</keyword>
<dbReference type="RefSeq" id="WP_007416365.1">
    <property type="nucleotide sequence ID" value="NZ_ABOX02000025.1"/>
</dbReference>
<dbReference type="NCBIfam" id="NF041635">
    <property type="entry name" value="STM3941_fam"/>
    <property type="match status" value="1"/>
</dbReference>
<name>B9XKM2_PEDPL</name>
<dbReference type="OrthoDB" id="6028159at2"/>
<keyword evidence="1" id="KW-1133">Transmembrane helix</keyword>
<dbReference type="AlphaFoldDB" id="B9XKM2"/>
<keyword evidence="1" id="KW-0472">Membrane</keyword>
<feature type="transmembrane region" description="Helical" evidence="1">
    <location>
        <begin position="39"/>
        <end position="61"/>
    </location>
</feature>
<dbReference type="STRING" id="320771.Cflav_PD2681"/>
<gene>
    <name evidence="2" type="ORF">Cflav_PD2681</name>
</gene>
<evidence type="ECO:0000256" key="1">
    <source>
        <dbReference type="SAM" id="Phobius"/>
    </source>
</evidence>
<accession>B9XKM2</accession>
<dbReference type="Proteomes" id="UP000003688">
    <property type="component" value="Unassembled WGS sequence"/>
</dbReference>
<evidence type="ECO:0008006" key="4">
    <source>
        <dbReference type="Google" id="ProtNLM"/>
    </source>
</evidence>
<proteinExistence type="predicted"/>
<comment type="caution">
    <text evidence="2">The sequence shown here is derived from an EMBL/GenBank/DDBJ whole genome shotgun (WGS) entry which is preliminary data.</text>
</comment>
<dbReference type="EMBL" id="ABOX02000025">
    <property type="protein sequence ID" value="EEF59692.1"/>
    <property type="molecule type" value="Genomic_DNA"/>
</dbReference>
<evidence type="ECO:0000313" key="3">
    <source>
        <dbReference type="Proteomes" id="UP000003688"/>
    </source>
</evidence>
<keyword evidence="3" id="KW-1185">Reference proteome</keyword>
<evidence type="ECO:0000313" key="2">
    <source>
        <dbReference type="EMBL" id="EEF59692.1"/>
    </source>
</evidence>
<sequence length="174" mass="19623" precursor="true">MKPIIIKSSIWRHVLLLIGSLAFVAVGIIIILFSPDKHWVGWMSILFFGVGGIPIFTWQLLDRRPRLIINDEGIFDRTLRIGWIPWAEIEGAYKKSIASQDFICLKLKKPQKFLKNASDLQKALIAANQQLGCEPINLNLSGIHGQTDQILELILKKSAITYPNGPACSEHPLW</sequence>
<feature type="transmembrane region" description="Helical" evidence="1">
    <location>
        <begin position="12"/>
        <end position="33"/>
    </location>
</feature>
<protein>
    <recommendedName>
        <fullName evidence="4">PH domain-containing protein</fullName>
    </recommendedName>
</protein>
<reference evidence="2 3" key="1">
    <citation type="journal article" date="2011" name="J. Bacteriol.">
        <title>Genome sequence of 'Pedosphaera parvula' Ellin514, an aerobic Verrucomicrobial isolate from pasture soil.</title>
        <authorList>
            <person name="Kant R."/>
            <person name="van Passel M.W."/>
            <person name="Sangwan P."/>
            <person name="Palva A."/>
            <person name="Lucas S."/>
            <person name="Copeland A."/>
            <person name="Lapidus A."/>
            <person name="Glavina Del Rio T."/>
            <person name="Dalin E."/>
            <person name="Tice H."/>
            <person name="Bruce D."/>
            <person name="Goodwin L."/>
            <person name="Pitluck S."/>
            <person name="Chertkov O."/>
            <person name="Larimer F.W."/>
            <person name="Land M.L."/>
            <person name="Hauser L."/>
            <person name="Brettin T.S."/>
            <person name="Detter J.C."/>
            <person name="Han S."/>
            <person name="de Vos W.M."/>
            <person name="Janssen P.H."/>
            <person name="Smidt H."/>
        </authorList>
    </citation>
    <scope>NUCLEOTIDE SEQUENCE [LARGE SCALE GENOMIC DNA]</scope>
    <source>
        <strain evidence="2 3">Ellin514</strain>
    </source>
</reference>